<protein>
    <submittedName>
        <fullName evidence="2">Uncharacterized protein</fullName>
    </submittedName>
</protein>
<dbReference type="EMBL" id="CP141531">
    <property type="protein sequence ID" value="WRO06721.1"/>
    <property type="molecule type" value="Genomic_DNA"/>
</dbReference>
<keyword evidence="1" id="KW-0812">Transmembrane</keyword>
<accession>A0AB38Z850</accession>
<dbReference type="RefSeq" id="WP_324664258.1">
    <property type="nucleotide sequence ID" value="NZ_CP141531.1"/>
</dbReference>
<evidence type="ECO:0000313" key="2">
    <source>
        <dbReference type="EMBL" id="WRO06721.1"/>
    </source>
</evidence>
<feature type="transmembrane region" description="Helical" evidence="1">
    <location>
        <begin position="149"/>
        <end position="170"/>
    </location>
</feature>
<evidence type="ECO:0000313" key="3">
    <source>
        <dbReference type="Proteomes" id="UP001327986"/>
    </source>
</evidence>
<evidence type="ECO:0000256" key="1">
    <source>
        <dbReference type="SAM" id="Phobius"/>
    </source>
</evidence>
<organism evidence="2 3">
    <name type="scientific">Dehalococcoides mccartyi</name>
    <dbReference type="NCBI Taxonomy" id="61435"/>
    <lineage>
        <taxon>Bacteria</taxon>
        <taxon>Bacillati</taxon>
        <taxon>Chloroflexota</taxon>
        <taxon>Dehalococcoidia</taxon>
        <taxon>Dehalococcoidales</taxon>
        <taxon>Dehalococcoidaceae</taxon>
        <taxon>Dehalococcoides</taxon>
    </lineage>
</organism>
<reference evidence="2" key="1">
    <citation type="submission" date="2023-12" db="EMBL/GenBank/DDBJ databases">
        <title>Isolation of organohalide respiring bacteria Dehalococcoides mccartyi strain GPTCE1 in groundwater collected near a chemical plant in Suzhou, China.</title>
        <authorList>
            <person name="Liu G."/>
        </authorList>
    </citation>
    <scope>NUCLEOTIDE SEQUENCE</scope>
    <source>
        <strain evidence="2">GPTCE1</strain>
    </source>
</reference>
<keyword evidence="1" id="KW-0472">Membrane</keyword>
<keyword evidence="1" id="KW-1133">Transmembrane helix</keyword>
<gene>
    <name evidence="2" type="ORF">VLL09_04850</name>
</gene>
<sequence>MTQEFKVMQSNVMAGSLGDIFWDLAPWIVYSAGLDIGCNIYVANPTDTTKEYALMARLSRDTTLLSEEALPVYGYTWFQVEPGDFAVLKGALRFAESNASLTVSLIERETGETIDSVITSLVAPSTDTSALPPSWPGTPGTGGTDWSSMLSGMMPMLMFFMLGVVMVSALKPAKEGSYAR</sequence>
<name>A0AB38Z850_9CHLR</name>
<dbReference type="Proteomes" id="UP001327986">
    <property type="component" value="Chromosome"/>
</dbReference>
<dbReference type="AlphaFoldDB" id="A0AB38Z850"/>
<proteinExistence type="predicted"/>